<keyword evidence="2" id="KW-1185">Reference proteome</keyword>
<accession>A0A1R2CPW3</accession>
<sequence length="418" mass="49233">MADTSFICIRLEELMSWLESRLIEKYSVSLEGIEKRFISIFSHFEGILSNAVEIHEILKDSGDLAQGKIYLDNMIHILNEAILEYPRLIDYSYCDTFINTFQDRFELLHTSFHPLTHITLQDGRLSGKLTQHTQTIGNLLLKLPNLIVDIQNRQELANPLLKSIESCIRLFKDPANLLISDIKAMNEMTKAKEEYEVVKAQLKRYPSMVEASKPLLKMSEMILAFNECQIELESSLEHIFQMCLLIKSKGKKIIREDSKEDIRDLLSYVNLLIKPDFYNLLYEIYNKDDLVYAIMHLQSQKSLLFELKKQEPYKSGLSTITTVKEEDLKNLVYKWQELFSEIDKFRKAPEFLEVFNSFSSSIIIPFDDLRKLSEKLREYHKAALHYLSTTARFKRFRYKLFKFCLEEFNERVELLWPN</sequence>
<evidence type="ECO:0000313" key="1">
    <source>
        <dbReference type="EMBL" id="OMJ91010.1"/>
    </source>
</evidence>
<name>A0A1R2CPW3_9CILI</name>
<gene>
    <name evidence="1" type="ORF">SteCoe_6472</name>
</gene>
<organism evidence="1 2">
    <name type="scientific">Stentor coeruleus</name>
    <dbReference type="NCBI Taxonomy" id="5963"/>
    <lineage>
        <taxon>Eukaryota</taxon>
        <taxon>Sar</taxon>
        <taxon>Alveolata</taxon>
        <taxon>Ciliophora</taxon>
        <taxon>Postciliodesmatophora</taxon>
        <taxon>Heterotrichea</taxon>
        <taxon>Heterotrichida</taxon>
        <taxon>Stentoridae</taxon>
        <taxon>Stentor</taxon>
    </lineage>
</organism>
<evidence type="ECO:0000313" key="2">
    <source>
        <dbReference type="Proteomes" id="UP000187209"/>
    </source>
</evidence>
<dbReference type="Proteomes" id="UP000187209">
    <property type="component" value="Unassembled WGS sequence"/>
</dbReference>
<reference evidence="1 2" key="1">
    <citation type="submission" date="2016-11" db="EMBL/GenBank/DDBJ databases">
        <title>The macronuclear genome of Stentor coeruleus: a giant cell with tiny introns.</title>
        <authorList>
            <person name="Slabodnick M."/>
            <person name="Ruby J.G."/>
            <person name="Reiff S.B."/>
            <person name="Swart E.C."/>
            <person name="Gosai S."/>
            <person name="Prabakaran S."/>
            <person name="Witkowska E."/>
            <person name="Larue G.E."/>
            <person name="Fisher S."/>
            <person name="Freeman R.M."/>
            <person name="Gunawardena J."/>
            <person name="Chu W."/>
            <person name="Stover N.A."/>
            <person name="Gregory B.D."/>
            <person name="Nowacki M."/>
            <person name="Derisi J."/>
            <person name="Roy S.W."/>
            <person name="Marshall W.F."/>
            <person name="Sood P."/>
        </authorList>
    </citation>
    <scope>NUCLEOTIDE SEQUENCE [LARGE SCALE GENOMIC DNA]</scope>
    <source>
        <strain evidence="1">WM001</strain>
    </source>
</reference>
<comment type="caution">
    <text evidence="1">The sequence shown here is derived from an EMBL/GenBank/DDBJ whole genome shotgun (WGS) entry which is preliminary data.</text>
</comment>
<dbReference type="EMBL" id="MPUH01000090">
    <property type="protein sequence ID" value="OMJ91010.1"/>
    <property type="molecule type" value="Genomic_DNA"/>
</dbReference>
<proteinExistence type="predicted"/>
<dbReference type="AlphaFoldDB" id="A0A1R2CPW3"/>
<dbReference type="OrthoDB" id="320530at2759"/>
<protein>
    <submittedName>
        <fullName evidence="1">Uncharacterized protein</fullName>
    </submittedName>
</protein>